<evidence type="ECO:0000313" key="3">
    <source>
        <dbReference type="Proteomes" id="UP001151760"/>
    </source>
</evidence>
<proteinExistence type="predicted"/>
<comment type="caution">
    <text evidence="2">The sequence shown here is derived from an EMBL/GenBank/DDBJ whole genome shotgun (WGS) entry which is preliminary data.</text>
</comment>
<evidence type="ECO:0000256" key="1">
    <source>
        <dbReference type="SAM" id="MobiDB-lite"/>
    </source>
</evidence>
<sequence length="372" mass="41924">MLNDEIKAFDYYSKYVTKSSGTQPAKGKGKGIGLITKKDLEVSLNNIRVPKKRHSKTVFKESAQSKGVENDADSEETEKEDEIPLVRRQTGIVISSQAHQESDEESLDHFKKLKGVKRMSETIEFLVQLNGSLSSSSSESDDEIKDIFSDEDDKAAKEKDVDEQAVDDQLMDEQAEKVQVEESIDEPHVEKTTIPHPSSNQTLSSVEYGNQFILDNPDLLINDVLKEPVETKVISMVEVPTTQENPAPQRPLLVDTTVNMIFETTLSPKQPPKTQLKRSKTKRILKKSKQPETQVDTGALDNRLTRLKKTGHAMSRFNIPEAIDKSVQAHLKKILRKDVPDFSKIKVEKVAEQSIPKYSSTPFDQEAQNKYD</sequence>
<feature type="region of interest" description="Disordered" evidence="1">
    <location>
        <begin position="150"/>
        <end position="203"/>
    </location>
</feature>
<dbReference type="Proteomes" id="UP001151760">
    <property type="component" value="Unassembled WGS sequence"/>
</dbReference>
<reference evidence="2" key="2">
    <citation type="submission" date="2022-01" db="EMBL/GenBank/DDBJ databases">
        <authorList>
            <person name="Yamashiro T."/>
            <person name="Shiraishi A."/>
            <person name="Satake H."/>
            <person name="Nakayama K."/>
        </authorList>
    </citation>
    <scope>NUCLEOTIDE SEQUENCE</scope>
</reference>
<feature type="compositionally biased region" description="Acidic residues" evidence="1">
    <location>
        <begin position="70"/>
        <end position="83"/>
    </location>
</feature>
<name>A0ABQ4YJK6_9ASTR</name>
<organism evidence="2 3">
    <name type="scientific">Tanacetum coccineum</name>
    <dbReference type="NCBI Taxonomy" id="301880"/>
    <lineage>
        <taxon>Eukaryota</taxon>
        <taxon>Viridiplantae</taxon>
        <taxon>Streptophyta</taxon>
        <taxon>Embryophyta</taxon>
        <taxon>Tracheophyta</taxon>
        <taxon>Spermatophyta</taxon>
        <taxon>Magnoliopsida</taxon>
        <taxon>eudicotyledons</taxon>
        <taxon>Gunneridae</taxon>
        <taxon>Pentapetalae</taxon>
        <taxon>asterids</taxon>
        <taxon>campanulids</taxon>
        <taxon>Asterales</taxon>
        <taxon>Asteraceae</taxon>
        <taxon>Asteroideae</taxon>
        <taxon>Anthemideae</taxon>
        <taxon>Anthemidinae</taxon>
        <taxon>Tanacetum</taxon>
    </lineage>
</organism>
<gene>
    <name evidence="2" type="ORF">Tco_0727541</name>
</gene>
<protein>
    <submittedName>
        <fullName evidence="2">Uncharacterized protein</fullName>
    </submittedName>
</protein>
<feature type="region of interest" description="Disordered" evidence="1">
    <location>
        <begin position="267"/>
        <end position="293"/>
    </location>
</feature>
<evidence type="ECO:0000313" key="2">
    <source>
        <dbReference type="EMBL" id="GJS77660.1"/>
    </source>
</evidence>
<feature type="region of interest" description="Disordered" evidence="1">
    <location>
        <begin position="52"/>
        <end position="89"/>
    </location>
</feature>
<feature type="compositionally biased region" description="Basic and acidic residues" evidence="1">
    <location>
        <begin position="174"/>
        <end position="193"/>
    </location>
</feature>
<dbReference type="EMBL" id="BQNB010010465">
    <property type="protein sequence ID" value="GJS77660.1"/>
    <property type="molecule type" value="Genomic_DNA"/>
</dbReference>
<feature type="compositionally biased region" description="Acidic residues" evidence="1">
    <location>
        <begin position="163"/>
        <end position="173"/>
    </location>
</feature>
<accession>A0ABQ4YJK6</accession>
<keyword evidence="3" id="KW-1185">Reference proteome</keyword>
<feature type="compositionally biased region" description="Basic residues" evidence="1">
    <location>
        <begin position="275"/>
        <end position="288"/>
    </location>
</feature>
<reference evidence="2" key="1">
    <citation type="journal article" date="2022" name="Int. J. Mol. Sci.">
        <title>Draft Genome of Tanacetum Coccineum: Genomic Comparison of Closely Related Tanacetum-Family Plants.</title>
        <authorList>
            <person name="Yamashiro T."/>
            <person name="Shiraishi A."/>
            <person name="Nakayama K."/>
            <person name="Satake H."/>
        </authorList>
    </citation>
    <scope>NUCLEOTIDE SEQUENCE</scope>
</reference>